<dbReference type="PANTHER" id="PTHR41404:SF1">
    <property type="entry name" value="SHIELDIN COMPLEX SUBUNIT 3"/>
    <property type="match status" value="1"/>
</dbReference>
<organism evidence="1 2">
    <name type="scientific">Latimeria chalumnae</name>
    <name type="common">Coelacanth</name>
    <dbReference type="NCBI Taxonomy" id="7897"/>
    <lineage>
        <taxon>Eukaryota</taxon>
        <taxon>Metazoa</taxon>
        <taxon>Chordata</taxon>
        <taxon>Craniata</taxon>
        <taxon>Vertebrata</taxon>
        <taxon>Euteleostomi</taxon>
        <taxon>Coelacanthiformes</taxon>
        <taxon>Coelacanthidae</taxon>
        <taxon>Latimeria</taxon>
    </lineage>
</organism>
<reference evidence="2" key="1">
    <citation type="submission" date="2011-08" db="EMBL/GenBank/DDBJ databases">
        <title>The draft genome of Latimeria chalumnae.</title>
        <authorList>
            <person name="Di Palma F."/>
            <person name="Alfoldi J."/>
            <person name="Johnson J."/>
            <person name="Berlin A."/>
            <person name="Gnerre S."/>
            <person name="Jaffe D."/>
            <person name="MacCallum I."/>
            <person name="Young S."/>
            <person name="Walker B.J."/>
            <person name="Lander E."/>
            <person name="Lindblad-Toh K."/>
        </authorList>
    </citation>
    <scope>NUCLEOTIDE SEQUENCE [LARGE SCALE GENOMIC DNA]</scope>
    <source>
        <strain evidence="2">Wild caught</strain>
    </source>
</reference>
<proteinExistence type="predicted"/>
<reference evidence="1" key="3">
    <citation type="submission" date="2025-09" db="UniProtKB">
        <authorList>
            <consortium name="Ensembl"/>
        </authorList>
    </citation>
    <scope>IDENTIFICATION</scope>
</reference>
<name>H3B2L8_LATCH</name>
<dbReference type="GO" id="GO:2001034">
    <property type="term" value="P:positive regulation of double-strand break repair via nonhomologous end joining"/>
    <property type="evidence" value="ECO:0007669"/>
    <property type="project" value="TreeGrafter"/>
</dbReference>
<gene>
    <name evidence="1" type="primary">SHLD3</name>
</gene>
<dbReference type="Proteomes" id="UP000008672">
    <property type="component" value="Unassembled WGS sequence"/>
</dbReference>
<dbReference type="eggNOG" id="ENOG502RXK7">
    <property type="taxonomic scope" value="Eukaryota"/>
</dbReference>
<dbReference type="OMA" id="DVVLHYQ"/>
<dbReference type="AlphaFoldDB" id="H3B2L8"/>
<reference evidence="1" key="2">
    <citation type="submission" date="2025-08" db="UniProtKB">
        <authorList>
            <consortium name="Ensembl"/>
        </authorList>
    </citation>
    <scope>IDENTIFICATION</scope>
</reference>
<dbReference type="FunCoup" id="H3B2L8">
    <property type="interactions" value="207"/>
</dbReference>
<dbReference type="Ensembl" id="ENSLACT00000016251.1">
    <property type="protein sequence ID" value="ENSLACP00000016139.1"/>
    <property type="gene ID" value="ENSLACG00000014216.1"/>
</dbReference>
<dbReference type="InterPro" id="IPR039996">
    <property type="entry name" value="Shieldin_RINN1"/>
</dbReference>
<sequence>SSCLTSMEVVLHYRSQQDNLLELQAIVGQVLRAFRTRPVSRFRPWFPYNEQQLPLKPVKWPPTISCEEAGRIQQLFRTSEPLLASQSYDCTEYLQEFLPNTSCVHTEENLLEFLPDVGRKALDRAQSVDVNVLSGPSEEGLLRKQKSFRHSWSVSGPGQSLGGTAITLSKELQTNLELFELHPFCRARWTIEQLNCSSQILEDVWTRLSSAIKHKELPTCNAKIDGDLSQIWVFCDLLYCEYVGKLLKQKLSLAGKINLSVHKHGVIFSM</sequence>
<dbReference type="InParanoid" id="H3B2L8"/>
<dbReference type="HOGENOM" id="CLU_1250328_0_0_1"/>
<dbReference type="GO" id="GO:0045830">
    <property type="term" value="P:positive regulation of isotype switching"/>
    <property type="evidence" value="ECO:0007669"/>
    <property type="project" value="TreeGrafter"/>
</dbReference>
<dbReference type="GeneTree" id="ENSGT00530000065159"/>
<dbReference type="CDD" id="cd22293">
    <property type="entry name" value="RBD_SHLD3_N"/>
    <property type="match status" value="1"/>
</dbReference>
<dbReference type="EMBL" id="AFYH01084552">
    <property type="status" value="NOT_ANNOTATED_CDS"/>
    <property type="molecule type" value="Genomic_DNA"/>
</dbReference>
<keyword evidence="2" id="KW-1185">Reference proteome</keyword>
<dbReference type="PANTHER" id="PTHR41404">
    <property type="entry name" value="SHIELDIN COMPLEX SUBUNIT 3"/>
    <property type="match status" value="1"/>
</dbReference>
<protein>
    <submittedName>
        <fullName evidence="1">Shieldin complex subunit 3</fullName>
    </submittedName>
</protein>
<dbReference type="STRING" id="7897.ENSLACP00000016139"/>
<accession>H3B2L8</accession>
<evidence type="ECO:0000313" key="1">
    <source>
        <dbReference type="Ensembl" id="ENSLACP00000016139.1"/>
    </source>
</evidence>
<dbReference type="GO" id="GO:2000042">
    <property type="term" value="P:negative regulation of double-strand break repair via homologous recombination"/>
    <property type="evidence" value="ECO:0007669"/>
    <property type="project" value="TreeGrafter"/>
</dbReference>
<evidence type="ECO:0000313" key="2">
    <source>
        <dbReference type="Proteomes" id="UP000008672"/>
    </source>
</evidence>